<sequence>MRGLLAIWGVLFLFLGGAVWASTSCFNGGCHKPSAFRGPVEHGPVKGDRCEECHYPHVSRYPHLLKAQVPALCFKCHTSLQKSLRTASWVHLPVKKGACGRCHRPHAGGKGLLLSRGAKLCFSCHEGLKKPGYKFSHAPFRQGRCLACHRPHLGQTRDLLRDQGSRLCFRCHAAEQTVRAHGKYARQGMDCLTCHNPHGSNRPHLVRAFLHEPYREKACKECHGGKAPRGPEMCFACHRERRKDFLKVHTHYLPSDDRPFCVDCHSPHASDDRRLLLASPDWLCIRCHREALVQKRQSLYVHPAWGKCMDCHEGHGSSFGGMLKGDANAVCVRCHKTQGKFTHPIGEKVKDPRNGQSLTCVTCHDPMGTQFKYELRLSGEASLCLECHKGY</sequence>
<dbReference type="EMBL" id="DRMH01000107">
    <property type="protein sequence ID" value="HFC98378.1"/>
    <property type="molecule type" value="Genomic_DNA"/>
</dbReference>
<reference evidence="3" key="1">
    <citation type="journal article" date="2020" name="mSystems">
        <title>Genome- and Community-Level Interaction Insights into Carbon Utilization and Element Cycling Functions of Hydrothermarchaeota in Hydrothermal Sediment.</title>
        <authorList>
            <person name="Zhou Z."/>
            <person name="Liu Y."/>
            <person name="Xu W."/>
            <person name="Pan J."/>
            <person name="Luo Z.H."/>
            <person name="Li M."/>
        </authorList>
    </citation>
    <scope>NUCLEOTIDE SEQUENCE [LARGE SCALE GENOMIC DNA]</scope>
    <source>
        <strain evidence="3">HyVt-483</strain>
    </source>
</reference>
<feature type="domain" description="Doubled CXXCH motif" evidence="2">
    <location>
        <begin position="42"/>
        <end position="80"/>
    </location>
</feature>
<dbReference type="Gene3D" id="3.90.10.10">
    <property type="entry name" value="Cytochrome C3"/>
    <property type="match status" value="5"/>
</dbReference>
<dbReference type="InterPro" id="IPR051829">
    <property type="entry name" value="Multiheme_Cytochr_ET"/>
</dbReference>
<dbReference type="PANTHER" id="PTHR35038">
    <property type="entry name" value="DISSIMILATORY SULFITE REDUCTASE SIRA"/>
    <property type="match status" value="1"/>
</dbReference>
<dbReference type="GO" id="GO:0016491">
    <property type="term" value="F:oxidoreductase activity"/>
    <property type="evidence" value="ECO:0007669"/>
    <property type="project" value="TreeGrafter"/>
</dbReference>
<proteinExistence type="predicted"/>
<dbReference type="Proteomes" id="UP000886043">
    <property type="component" value="Unassembled WGS sequence"/>
</dbReference>
<dbReference type="InterPro" id="IPR036280">
    <property type="entry name" value="Multihaem_cyt_sf"/>
</dbReference>
<evidence type="ECO:0000313" key="3">
    <source>
        <dbReference type="EMBL" id="HFC98378.1"/>
    </source>
</evidence>
<dbReference type="PANTHER" id="PTHR35038:SF6">
    <property type="entry name" value="SURFACE LOCALIZED DECAHEME CYTOCHROME C LIPOPROTEIN"/>
    <property type="match status" value="1"/>
</dbReference>
<dbReference type="Pfam" id="PF09699">
    <property type="entry name" value="Paired_CXXCH_1"/>
    <property type="match status" value="7"/>
</dbReference>
<gene>
    <name evidence="3" type="ORF">ENJ40_07995</name>
</gene>
<feature type="domain" description="Doubled CXXCH motif" evidence="2">
    <location>
        <begin position="359"/>
        <end position="389"/>
    </location>
</feature>
<dbReference type="PROSITE" id="PS51257">
    <property type="entry name" value="PROKAR_LIPOPROTEIN"/>
    <property type="match status" value="1"/>
</dbReference>
<accession>A0A7C3GFF2</accession>
<protein>
    <recommendedName>
        <fullName evidence="2">Doubled CXXCH motif domain-containing protein</fullName>
    </recommendedName>
</protein>
<evidence type="ECO:0000259" key="2">
    <source>
        <dbReference type="Pfam" id="PF09699"/>
    </source>
</evidence>
<dbReference type="AlphaFoldDB" id="A0A7C3GFF2"/>
<feature type="domain" description="Doubled CXXCH motif" evidence="2">
    <location>
        <begin position="91"/>
        <end position="129"/>
    </location>
</feature>
<comment type="caution">
    <text evidence="3">The sequence shown here is derived from an EMBL/GenBank/DDBJ whole genome shotgun (WGS) entry which is preliminary data.</text>
</comment>
<feature type="domain" description="Doubled CXXCH motif" evidence="2">
    <location>
        <begin position="304"/>
        <end position="338"/>
    </location>
</feature>
<feature type="domain" description="Doubled CXXCH motif" evidence="2">
    <location>
        <begin position="187"/>
        <end position="227"/>
    </location>
</feature>
<dbReference type="InterPro" id="IPR010177">
    <property type="entry name" value="Paired_CXXCH_1"/>
</dbReference>
<evidence type="ECO:0000256" key="1">
    <source>
        <dbReference type="ARBA" id="ARBA00022729"/>
    </source>
</evidence>
<keyword evidence="1" id="KW-0732">Signal</keyword>
<name>A0A7C3GFF2_9BACT</name>
<feature type="domain" description="Doubled CXXCH motif" evidence="2">
    <location>
        <begin position="261"/>
        <end position="290"/>
    </location>
</feature>
<dbReference type="SUPFAM" id="SSF48695">
    <property type="entry name" value="Multiheme cytochromes"/>
    <property type="match status" value="2"/>
</dbReference>
<dbReference type="NCBIfam" id="TIGR01905">
    <property type="entry name" value="paired_CXXCH_1"/>
    <property type="match status" value="5"/>
</dbReference>
<organism evidence="3">
    <name type="scientific">Thermosulfurimonas dismutans</name>
    <dbReference type="NCBI Taxonomy" id="999894"/>
    <lineage>
        <taxon>Bacteria</taxon>
        <taxon>Pseudomonadati</taxon>
        <taxon>Thermodesulfobacteriota</taxon>
        <taxon>Thermodesulfobacteria</taxon>
        <taxon>Thermodesulfobacteriales</taxon>
        <taxon>Thermodesulfobacteriaceae</taxon>
        <taxon>Thermosulfurimonas</taxon>
    </lineage>
</organism>
<feature type="domain" description="Doubled CXXCH motif" evidence="2">
    <location>
        <begin position="137"/>
        <end position="175"/>
    </location>
</feature>